<dbReference type="Proteomes" id="UP000006772">
    <property type="component" value="Unassembled WGS sequence"/>
</dbReference>
<sequence>MSATRLQVQGFLNQLSAINPKEIILSRQRKTLDFLDELDFDMRDVIMALRQLRVEDYSYGPNQNDWGAGWVWHFGKAVIQWVDEEQVVRRVYIKLCLAVSKDGRKTTCMSFHPPERTMTFPFSKPPVQWSV</sequence>
<organism evidence="1 2">
    <name type="scientific">Herbaspirillum frisingense GSF30</name>
    <dbReference type="NCBI Taxonomy" id="864073"/>
    <lineage>
        <taxon>Bacteria</taxon>
        <taxon>Pseudomonadati</taxon>
        <taxon>Pseudomonadota</taxon>
        <taxon>Betaproteobacteria</taxon>
        <taxon>Burkholderiales</taxon>
        <taxon>Oxalobacteraceae</taxon>
        <taxon>Herbaspirillum</taxon>
    </lineage>
</organism>
<proteinExistence type="predicted"/>
<gene>
    <name evidence="1" type="ORF">HFRIS_024222</name>
</gene>
<dbReference type="EMBL" id="AEEC02000068">
    <property type="protein sequence ID" value="EOA02110.1"/>
    <property type="molecule type" value="Genomic_DNA"/>
</dbReference>
<evidence type="ECO:0000313" key="2">
    <source>
        <dbReference type="Proteomes" id="UP000006772"/>
    </source>
</evidence>
<dbReference type="AlphaFoldDB" id="A0AAI9I9Z3"/>
<accession>A0AAI9I9Z3</accession>
<reference evidence="1 2" key="1">
    <citation type="journal article" date="2013" name="Front. Microbiol.">
        <title>The genome of the endophytic bacterium H. frisingense GSF30(T) identifies diverse strategies in the Herbaspirillum genus to interact with plants.</title>
        <authorList>
            <person name="Straub D."/>
            <person name="Rothballer M."/>
            <person name="Hartmann A."/>
            <person name="Ludewig U."/>
        </authorList>
    </citation>
    <scope>NUCLEOTIDE SEQUENCE [LARGE SCALE GENOMIC DNA]</scope>
    <source>
        <strain evidence="1 2">GSF30</strain>
    </source>
</reference>
<name>A0AAI9I9Z3_9BURK</name>
<protein>
    <submittedName>
        <fullName evidence="1">Uncharacterized protein</fullName>
    </submittedName>
</protein>
<dbReference type="RefSeq" id="WP_006465653.1">
    <property type="nucleotide sequence ID" value="NZ_AEEC02000068.1"/>
</dbReference>
<evidence type="ECO:0000313" key="1">
    <source>
        <dbReference type="EMBL" id="EOA02110.1"/>
    </source>
</evidence>
<comment type="caution">
    <text evidence="1">The sequence shown here is derived from an EMBL/GenBank/DDBJ whole genome shotgun (WGS) entry which is preliminary data.</text>
</comment>